<feature type="compositionally biased region" description="Polar residues" evidence="2">
    <location>
        <begin position="34"/>
        <end position="61"/>
    </location>
</feature>
<feature type="compositionally biased region" description="Low complexity" evidence="2">
    <location>
        <begin position="434"/>
        <end position="475"/>
    </location>
</feature>
<dbReference type="GO" id="GO:0006511">
    <property type="term" value="P:ubiquitin-dependent protein catabolic process"/>
    <property type="evidence" value="ECO:0007669"/>
    <property type="project" value="TreeGrafter"/>
</dbReference>
<keyword evidence="1" id="KW-0479">Metal-binding</keyword>
<feature type="compositionally biased region" description="Polar residues" evidence="2">
    <location>
        <begin position="581"/>
        <end position="591"/>
    </location>
</feature>
<keyword evidence="5" id="KW-1185">Reference proteome</keyword>
<dbReference type="STRING" id="240176.A8NQ64"/>
<sequence>MDYDLFAQRLQEIARTDPSIAANNTTNDASNNNGDETTMPDQVIATDNQSPAAGPSTSTAVQDVVMDDVNNSSQDEDEEMPALQSISDSDSDVENDVREVEMHTLVDDPPLPEITPAGSVPAPTPTTSVPRPNRRARVEDDEDDERDRRHPSERISTPLASNGQSTASSSSAVSRNSSTPPSNANPRPQTHTHPLPFPFNLFTPPPPPPSQPRTQPTPAAEATEAPRPPPAQPQLPPFLSGGIAISIDIGGDQPPVFNATPFNPGGNPDTGADGPQNFADFFTNPGFLNDLFGIEPDVDDPERAERLINGLEEVPIGLVKRLERVGGMTGANGTELSGGDSGCAVCWEKLLDPELLEAYEKQLQNGEKDNKVELPKIVSLPCAHVFHAECLRPWFSRPKQTTCPTCRFNIDPENLTFVPYRQRRRAQQERAQREAQASATNSTPAPASTTSSGAAGPSATPAPSASTSTSEASQEARGRMGPPPVPNTNTNPQPSRRPSSEPPTNRRPRPATGFGPEVVQSFAVPGGHVVIVNHPIGIITDAQGRPTGGELYLQRPYFVTRSPAIIINFGNADQGRHVGSGQRTQANTGANGQEGATSPPAAAAAGSSANAGTSDASASTATPQPASPPVFGPPPPPSTTTPPNATRRTTMPGGGNLPPGVVAFDLHLPFPLPFMQPPQQPANNNNAANTTSNAANPSPPLHPLLPLPLPNRKLEADSLLPRLSGSPAWDSPGSTLPIVSLLNL</sequence>
<dbReference type="GO" id="GO:0008270">
    <property type="term" value="F:zinc ion binding"/>
    <property type="evidence" value="ECO:0007669"/>
    <property type="project" value="UniProtKB-KW"/>
</dbReference>
<evidence type="ECO:0000313" key="4">
    <source>
        <dbReference type="EMBL" id="EAU86271.2"/>
    </source>
</evidence>
<feature type="region of interest" description="Disordered" evidence="2">
    <location>
        <begin position="13"/>
        <end position="273"/>
    </location>
</feature>
<dbReference type="SUPFAM" id="SSF57850">
    <property type="entry name" value="RING/U-box"/>
    <property type="match status" value="1"/>
</dbReference>
<dbReference type="GeneID" id="6012079"/>
<accession>A8NQ64</accession>
<dbReference type="InParanoid" id="A8NQ64"/>
<dbReference type="GO" id="GO:0061630">
    <property type="term" value="F:ubiquitin protein ligase activity"/>
    <property type="evidence" value="ECO:0007669"/>
    <property type="project" value="TreeGrafter"/>
</dbReference>
<dbReference type="SMART" id="SM00184">
    <property type="entry name" value="RING"/>
    <property type="match status" value="1"/>
</dbReference>
<dbReference type="eggNOG" id="ENOG502SA0Q">
    <property type="taxonomic scope" value="Eukaryota"/>
</dbReference>
<dbReference type="HOGENOM" id="CLU_373377_0_0_1"/>
<feature type="compositionally biased region" description="Low complexity" evidence="2">
    <location>
        <begin position="161"/>
        <end position="182"/>
    </location>
</feature>
<dbReference type="RefSeq" id="XP_001835486.2">
    <property type="nucleotide sequence ID" value="XM_001835434.2"/>
</dbReference>
<comment type="caution">
    <text evidence="4">The sequence shown here is derived from an EMBL/GenBank/DDBJ whole genome shotgun (WGS) entry which is preliminary data.</text>
</comment>
<feature type="compositionally biased region" description="Low complexity" evidence="2">
    <location>
        <begin position="21"/>
        <end position="33"/>
    </location>
</feature>
<dbReference type="VEuPathDB" id="FungiDB:CC1G_07995"/>
<keyword evidence="1" id="KW-0862">Zinc</keyword>
<dbReference type="Proteomes" id="UP000001861">
    <property type="component" value="Unassembled WGS sequence"/>
</dbReference>
<feature type="domain" description="RING-type" evidence="3">
    <location>
        <begin position="343"/>
        <end position="407"/>
    </location>
</feature>
<gene>
    <name evidence="4" type="ORF">CC1G_07995</name>
</gene>
<feature type="region of interest" description="Disordered" evidence="2">
    <location>
        <begin position="423"/>
        <end position="519"/>
    </location>
</feature>
<protein>
    <recommendedName>
        <fullName evidence="3">RING-type domain-containing protein</fullName>
    </recommendedName>
</protein>
<evidence type="ECO:0000256" key="2">
    <source>
        <dbReference type="SAM" id="MobiDB-lite"/>
    </source>
</evidence>
<dbReference type="InterPro" id="IPR013083">
    <property type="entry name" value="Znf_RING/FYVE/PHD"/>
</dbReference>
<dbReference type="InterPro" id="IPR001841">
    <property type="entry name" value="Znf_RING"/>
</dbReference>
<organism evidence="4 5">
    <name type="scientific">Coprinopsis cinerea (strain Okayama-7 / 130 / ATCC MYA-4618 / FGSC 9003)</name>
    <name type="common">Inky cap fungus</name>
    <name type="synonym">Hormographiella aspergillata</name>
    <dbReference type="NCBI Taxonomy" id="240176"/>
    <lineage>
        <taxon>Eukaryota</taxon>
        <taxon>Fungi</taxon>
        <taxon>Dikarya</taxon>
        <taxon>Basidiomycota</taxon>
        <taxon>Agaricomycotina</taxon>
        <taxon>Agaricomycetes</taxon>
        <taxon>Agaricomycetidae</taxon>
        <taxon>Agaricales</taxon>
        <taxon>Agaricineae</taxon>
        <taxon>Psathyrellaceae</taxon>
        <taxon>Coprinopsis</taxon>
    </lineage>
</organism>
<feature type="compositionally biased region" description="Low complexity" evidence="2">
    <location>
        <begin position="212"/>
        <end position="225"/>
    </location>
</feature>
<evidence type="ECO:0000256" key="1">
    <source>
        <dbReference type="PROSITE-ProRule" id="PRU00175"/>
    </source>
</evidence>
<dbReference type="Pfam" id="PF13639">
    <property type="entry name" value="zf-RING_2"/>
    <property type="match status" value="1"/>
</dbReference>
<dbReference type="OrthoDB" id="8062037at2759"/>
<dbReference type="AlphaFoldDB" id="A8NQ64"/>
<feature type="compositionally biased region" description="Low complexity" evidence="2">
    <location>
        <begin position="115"/>
        <end position="131"/>
    </location>
</feature>
<name>A8NQ64_COPC7</name>
<feature type="compositionally biased region" description="Basic and acidic residues" evidence="2">
    <location>
        <begin position="95"/>
        <end position="106"/>
    </location>
</feature>
<feature type="compositionally biased region" description="Low complexity" evidence="2">
    <location>
        <begin position="240"/>
        <end position="252"/>
    </location>
</feature>
<dbReference type="KEGG" id="cci:CC1G_07995"/>
<feature type="region of interest" description="Disordered" evidence="2">
    <location>
        <begin position="573"/>
        <end position="660"/>
    </location>
</feature>
<dbReference type="PROSITE" id="PS50089">
    <property type="entry name" value="ZF_RING_2"/>
    <property type="match status" value="1"/>
</dbReference>
<keyword evidence="1" id="KW-0863">Zinc-finger</keyword>
<evidence type="ECO:0000313" key="5">
    <source>
        <dbReference type="Proteomes" id="UP000001861"/>
    </source>
</evidence>
<dbReference type="OMA" id="WIDEAVW"/>
<feature type="compositionally biased region" description="Low complexity" evidence="2">
    <location>
        <begin position="595"/>
        <end position="624"/>
    </location>
</feature>
<dbReference type="InterPro" id="IPR051826">
    <property type="entry name" value="E3_ubiquitin-ligase_domain"/>
</dbReference>
<reference evidence="4 5" key="1">
    <citation type="journal article" date="2010" name="Proc. Natl. Acad. Sci. U.S.A.">
        <title>Insights into evolution of multicellular fungi from the assembled chromosomes of the mushroom Coprinopsis cinerea (Coprinus cinereus).</title>
        <authorList>
            <person name="Stajich J.E."/>
            <person name="Wilke S.K."/>
            <person name="Ahren D."/>
            <person name="Au C.H."/>
            <person name="Birren B.W."/>
            <person name="Borodovsky M."/>
            <person name="Burns C."/>
            <person name="Canback B."/>
            <person name="Casselton L.A."/>
            <person name="Cheng C.K."/>
            <person name="Deng J."/>
            <person name="Dietrich F.S."/>
            <person name="Fargo D.C."/>
            <person name="Farman M.L."/>
            <person name="Gathman A.C."/>
            <person name="Goldberg J."/>
            <person name="Guigo R."/>
            <person name="Hoegger P.J."/>
            <person name="Hooker J.B."/>
            <person name="Huggins A."/>
            <person name="James T.Y."/>
            <person name="Kamada T."/>
            <person name="Kilaru S."/>
            <person name="Kodira C."/>
            <person name="Kues U."/>
            <person name="Kupfer D."/>
            <person name="Kwan H.S."/>
            <person name="Lomsadze A."/>
            <person name="Li W."/>
            <person name="Lilly W.W."/>
            <person name="Ma L.J."/>
            <person name="Mackey A.J."/>
            <person name="Manning G."/>
            <person name="Martin F."/>
            <person name="Muraguchi H."/>
            <person name="Natvig D.O."/>
            <person name="Palmerini H."/>
            <person name="Ramesh M.A."/>
            <person name="Rehmeyer C.J."/>
            <person name="Roe B.A."/>
            <person name="Shenoy N."/>
            <person name="Stanke M."/>
            <person name="Ter-Hovhannisyan V."/>
            <person name="Tunlid A."/>
            <person name="Velagapudi R."/>
            <person name="Vision T.J."/>
            <person name="Zeng Q."/>
            <person name="Zolan M.E."/>
            <person name="Pukkila P.J."/>
        </authorList>
    </citation>
    <scope>NUCLEOTIDE SEQUENCE [LARGE SCALE GENOMIC DNA]</scope>
    <source>
        <strain evidence="5">Okayama-7 / 130 / ATCC MYA-4618 / FGSC 9003</strain>
    </source>
</reference>
<feature type="compositionally biased region" description="Low complexity" evidence="2">
    <location>
        <begin position="641"/>
        <end position="651"/>
    </location>
</feature>
<feature type="compositionally biased region" description="Low complexity" evidence="2">
    <location>
        <begin position="487"/>
        <end position="497"/>
    </location>
</feature>
<feature type="compositionally biased region" description="Pro residues" evidence="2">
    <location>
        <begin position="226"/>
        <end position="236"/>
    </location>
</feature>
<feature type="region of interest" description="Disordered" evidence="2">
    <location>
        <begin position="672"/>
        <end position="704"/>
    </location>
</feature>
<proteinExistence type="predicted"/>
<dbReference type="EMBL" id="AACS02000008">
    <property type="protein sequence ID" value="EAU86271.2"/>
    <property type="molecule type" value="Genomic_DNA"/>
</dbReference>
<dbReference type="Gene3D" id="3.30.40.10">
    <property type="entry name" value="Zinc/RING finger domain, C3HC4 (zinc finger)"/>
    <property type="match status" value="1"/>
</dbReference>
<evidence type="ECO:0000259" key="3">
    <source>
        <dbReference type="PROSITE" id="PS50089"/>
    </source>
</evidence>
<dbReference type="PANTHER" id="PTHR22765">
    <property type="entry name" value="RING FINGER AND PROTEASE ASSOCIATED DOMAIN-CONTAINING"/>
    <property type="match status" value="1"/>
</dbReference>
<feature type="compositionally biased region" description="Low complexity" evidence="2">
    <location>
        <begin position="681"/>
        <end position="696"/>
    </location>
</feature>
<feature type="compositionally biased region" description="Pro residues" evidence="2">
    <location>
        <begin position="625"/>
        <end position="640"/>
    </location>
</feature>